<feature type="region of interest" description="Disordered" evidence="1">
    <location>
        <begin position="506"/>
        <end position="526"/>
    </location>
</feature>
<comment type="caution">
    <text evidence="2">The sequence shown here is derived from an EMBL/GenBank/DDBJ whole genome shotgun (WGS) entry which is preliminary data.</text>
</comment>
<dbReference type="PANTHER" id="PTHR35399">
    <property type="entry name" value="SLR8030 PROTEIN"/>
    <property type="match status" value="1"/>
</dbReference>
<sequence>MQHDIRPDALFNNEDSNTSANPHFEQVLGARLNRRNILRGAMGAAGLGLAGGSAVAAGHGAQASHKAGGALSALGFKPVAKSVADQVSIAEGYQYQIIYALGDPLDANTPAFRNDGSDADFERRAGDHHDGMEWFGLSANGRPSEQYNARGLLAVNHEATTDEKLTSFFLHADGGKASLPRRADEVEKELAIHGLSVVEIEAKNSKWAYQPASRFNRRVTAMTEVELHGPLRGSEHAITRYSPDGTLARGTLNNCGTGKTPWGSFVSGEENWNGYFFRDAKDDERRGKDDRQVAGLNRYGRKAGAASRHGWESAGEIDRYQRWNNGALGKSARDDYRNEMNTFGYVVEMDPYEPELKVRKRSALGRFAHESVSFAKPVAGQPVVVYMGDDARNEYLYKFVSATKWDPKDARPANRLATGDKYLNRGKLYAARFGADGSGEWLELSLDNPALAQYKGFAFKNEADIAVFTRIAADAAGATKMDRPEWGGVNPRNGELYITLTNNSTRTPERTDAANPRSYTDLKNGKEQKGNVNGHILRLAEAKPTDSAFKWDIYLFGAEAAADSSNINLSNLTDASDMSSPDGLVFSPSTGICWIQTDDGAYTDKSNCMLLAAIPGQVGDGGKKTVTHQLTDGSRRQVETFVGKAPTEATLKRFLVGPKDCEITGWCETPDGRAMFINIQHPGETTKMADVGNPAKYTSQWPANAGYGAGKRPRSATIVITKKDGGVIGS</sequence>
<dbReference type="InterPro" id="IPR008557">
    <property type="entry name" value="PhoX"/>
</dbReference>
<name>A0A7C9J664_9BURK</name>
<feature type="region of interest" description="Disordered" evidence="1">
    <location>
        <begin position="1"/>
        <end position="21"/>
    </location>
</feature>
<dbReference type="InterPro" id="IPR006311">
    <property type="entry name" value="TAT_signal"/>
</dbReference>
<evidence type="ECO:0000256" key="1">
    <source>
        <dbReference type="SAM" id="MobiDB-lite"/>
    </source>
</evidence>
<protein>
    <submittedName>
        <fullName evidence="2">PhoX family phosphatase</fullName>
    </submittedName>
</protein>
<gene>
    <name evidence="2" type="ORF">F5985_07745</name>
</gene>
<reference evidence="2 3" key="1">
    <citation type="submission" date="2019-09" db="EMBL/GenBank/DDBJ databases">
        <title>Identification of Malikia spinosa a prominent benzene-, toluene-, and ethylbenzene-degrading bacterium: enrichment, isolation and whole genome sequencing.</title>
        <authorList>
            <person name="Tancsics A."/>
            <person name="Revesz F."/>
            <person name="Kriszt B."/>
        </authorList>
    </citation>
    <scope>NUCLEOTIDE SEQUENCE [LARGE SCALE GENOMIC DNA]</scope>
    <source>
        <strain evidence="2 3">AB6</strain>
    </source>
</reference>
<dbReference type="EMBL" id="VYSB01000006">
    <property type="protein sequence ID" value="MYZ52028.1"/>
    <property type="molecule type" value="Genomic_DNA"/>
</dbReference>
<proteinExistence type="predicted"/>
<dbReference type="RefSeq" id="WP_161124950.1">
    <property type="nucleotide sequence ID" value="NZ_VYSB01000006.1"/>
</dbReference>
<accession>A0A7C9J664</accession>
<evidence type="ECO:0000313" key="3">
    <source>
        <dbReference type="Proteomes" id="UP000481947"/>
    </source>
</evidence>
<organism evidence="2 3">
    <name type="scientific">Malikia spinosa</name>
    <dbReference type="NCBI Taxonomy" id="86180"/>
    <lineage>
        <taxon>Bacteria</taxon>
        <taxon>Pseudomonadati</taxon>
        <taxon>Pseudomonadota</taxon>
        <taxon>Betaproteobacteria</taxon>
        <taxon>Burkholderiales</taxon>
        <taxon>Comamonadaceae</taxon>
        <taxon>Malikia</taxon>
    </lineage>
</organism>
<dbReference type="PROSITE" id="PS51318">
    <property type="entry name" value="TAT"/>
    <property type="match status" value="1"/>
</dbReference>
<dbReference type="PANTHER" id="PTHR35399:SF2">
    <property type="entry name" value="DUF839 DOMAIN-CONTAINING PROTEIN"/>
    <property type="match status" value="1"/>
</dbReference>
<dbReference type="Proteomes" id="UP000481947">
    <property type="component" value="Unassembled WGS sequence"/>
</dbReference>
<evidence type="ECO:0000313" key="2">
    <source>
        <dbReference type="EMBL" id="MYZ52028.1"/>
    </source>
</evidence>
<dbReference type="Pfam" id="PF05787">
    <property type="entry name" value="PhoX"/>
    <property type="match status" value="1"/>
</dbReference>
<dbReference type="AlphaFoldDB" id="A0A7C9J664"/>